<dbReference type="Gene3D" id="2.60.40.1120">
    <property type="entry name" value="Carboxypeptidase-like, regulatory domain"/>
    <property type="match status" value="1"/>
</dbReference>
<protein>
    <submittedName>
        <fullName evidence="9">MFS transporter</fullName>
    </submittedName>
</protein>
<accession>A0ABV7P7G6</accession>
<dbReference type="Gene3D" id="1.20.1250.20">
    <property type="entry name" value="MFS general substrate transporter like domains"/>
    <property type="match status" value="1"/>
</dbReference>
<keyword evidence="6 7" id="KW-0472">Membrane</keyword>
<dbReference type="SUPFAM" id="SSF49464">
    <property type="entry name" value="Carboxypeptidase regulatory domain-like"/>
    <property type="match status" value="1"/>
</dbReference>
<dbReference type="Pfam" id="PF13620">
    <property type="entry name" value="CarboxypepD_reg"/>
    <property type="match status" value="1"/>
</dbReference>
<reference evidence="10" key="1">
    <citation type="journal article" date="2019" name="Int. J. Syst. Evol. Microbiol.">
        <title>The Global Catalogue of Microorganisms (GCM) 10K type strain sequencing project: providing services to taxonomists for standard genome sequencing and annotation.</title>
        <authorList>
            <consortium name="The Broad Institute Genomics Platform"/>
            <consortium name="The Broad Institute Genome Sequencing Center for Infectious Disease"/>
            <person name="Wu L."/>
            <person name="Ma J."/>
        </authorList>
    </citation>
    <scope>NUCLEOTIDE SEQUENCE [LARGE SCALE GENOMIC DNA]</scope>
    <source>
        <strain evidence="10">CGMCC 4.7676</strain>
    </source>
</reference>
<evidence type="ECO:0000313" key="9">
    <source>
        <dbReference type="EMBL" id="MFC3455060.1"/>
    </source>
</evidence>
<comment type="subcellular location">
    <subcellularLocation>
        <location evidence="1">Cell membrane</location>
        <topology evidence="1">Multi-pass membrane protein</topology>
    </subcellularLocation>
</comment>
<keyword evidence="10" id="KW-1185">Reference proteome</keyword>
<dbReference type="InterPro" id="IPR011701">
    <property type="entry name" value="MFS"/>
</dbReference>
<feature type="transmembrane region" description="Helical" evidence="7">
    <location>
        <begin position="304"/>
        <end position="324"/>
    </location>
</feature>
<dbReference type="InterPro" id="IPR036259">
    <property type="entry name" value="MFS_trans_sf"/>
</dbReference>
<feature type="transmembrane region" description="Helical" evidence="7">
    <location>
        <begin position="409"/>
        <end position="428"/>
    </location>
</feature>
<organism evidence="9 10">
    <name type="scientific">Amycolatopsis speibonae</name>
    <dbReference type="NCBI Taxonomy" id="1450224"/>
    <lineage>
        <taxon>Bacteria</taxon>
        <taxon>Bacillati</taxon>
        <taxon>Actinomycetota</taxon>
        <taxon>Actinomycetes</taxon>
        <taxon>Pseudonocardiales</taxon>
        <taxon>Pseudonocardiaceae</taxon>
        <taxon>Amycolatopsis</taxon>
    </lineage>
</organism>
<dbReference type="PROSITE" id="PS00216">
    <property type="entry name" value="SUGAR_TRANSPORT_1"/>
    <property type="match status" value="1"/>
</dbReference>
<evidence type="ECO:0000256" key="6">
    <source>
        <dbReference type="ARBA" id="ARBA00023136"/>
    </source>
</evidence>
<evidence type="ECO:0000256" key="5">
    <source>
        <dbReference type="ARBA" id="ARBA00022989"/>
    </source>
</evidence>
<keyword evidence="3" id="KW-1003">Cell membrane</keyword>
<feature type="transmembrane region" description="Helical" evidence="7">
    <location>
        <begin position="139"/>
        <end position="161"/>
    </location>
</feature>
<feature type="transmembrane region" description="Helical" evidence="7">
    <location>
        <begin position="336"/>
        <end position="356"/>
    </location>
</feature>
<comment type="caution">
    <text evidence="9">The sequence shown here is derived from an EMBL/GenBank/DDBJ whole genome shotgun (WGS) entry which is preliminary data.</text>
</comment>
<feature type="domain" description="Major facilitator superfamily (MFS) profile" evidence="8">
    <location>
        <begin position="14"/>
        <end position="466"/>
    </location>
</feature>
<feature type="transmembrane region" description="Helical" evidence="7">
    <location>
        <begin position="80"/>
        <end position="99"/>
    </location>
</feature>
<dbReference type="RefSeq" id="WP_378245133.1">
    <property type="nucleotide sequence ID" value="NZ_JBHRWK010000079.1"/>
</dbReference>
<dbReference type="PANTHER" id="PTHR42718:SF46">
    <property type="entry name" value="BLR6921 PROTEIN"/>
    <property type="match status" value="1"/>
</dbReference>
<proteinExistence type="predicted"/>
<evidence type="ECO:0000256" key="3">
    <source>
        <dbReference type="ARBA" id="ARBA00022475"/>
    </source>
</evidence>
<feature type="transmembrane region" description="Helical" evidence="7">
    <location>
        <begin position="201"/>
        <end position="221"/>
    </location>
</feature>
<feature type="transmembrane region" description="Helical" evidence="7">
    <location>
        <begin position="105"/>
        <end position="127"/>
    </location>
</feature>
<feature type="transmembrane region" description="Helical" evidence="7">
    <location>
        <begin position="273"/>
        <end position="298"/>
    </location>
</feature>
<feature type="transmembrane region" description="Helical" evidence="7">
    <location>
        <begin position="233"/>
        <end position="252"/>
    </location>
</feature>
<dbReference type="PROSITE" id="PS50850">
    <property type="entry name" value="MFS"/>
    <property type="match status" value="1"/>
</dbReference>
<gene>
    <name evidence="9" type="ORF">ACFOSH_36975</name>
</gene>
<evidence type="ECO:0000259" key="8">
    <source>
        <dbReference type="PROSITE" id="PS50850"/>
    </source>
</evidence>
<feature type="transmembrane region" description="Helical" evidence="7">
    <location>
        <begin position="440"/>
        <end position="462"/>
    </location>
</feature>
<keyword evidence="2" id="KW-0813">Transport</keyword>
<dbReference type="Proteomes" id="UP001595645">
    <property type="component" value="Unassembled WGS sequence"/>
</dbReference>
<evidence type="ECO:0000256" key="4">
    <source>
        <dbReference type="ARBA" id="ARBA00022692"/>
    </source>
</evidence>
<evidence type="ECO:0000256" key="2">
    <source>
        <dbReference type="ARBA" id="ARBA00022448"/>
    </source>
</evidence>
<dbReference type="InterPro" id="IPR020846">
    <property type="entry name" value="MFS_dom"/>
</dbReference>
<sequence length="560" mass="55706">MNTSSPARRRDHLVLALACLGSFVVVLDATIVSVALPRIRADLGFAAATLPWVVNAYTLAFAGGLLLGGRCADVFGRRRILLAGMGLFAGASLLAGLAGDPALLLAARAGQGVGGALLMPATLSLLTDTFPAGPRRARALSTWSAIGAVGAASGPVTGGLLTQFAGWRWVFFVNVPLGLIAVAGTLALLPGRSRSGPAHRLDVVGAVLATAGLTGVVYAVMESELVGWSAPEVSGPLIAGILLCGLFLLHQARWAAAPLVPLSLFRHRAVRGANLVMFLLGLGFFGAPVLISFALQYVHDAGPLAAGLGFLPAGLAMFAGAKAAGPLTIRLGARRAAALGCTLGAAGLAGVALSLGTAGSSVAMIVLPSVVFGFGTASAFTPLTVSATSGVPTTSGGVAAAVLNTVRQTSGAIGLAVLSTIAAVAAAGRSSVQEGLAHGYSVAFAVSAGCVAAAAVVALIVLPPRTAERLAAATGRVRGLDGDPVPGAVVLLVNPEGGRVVRTVTDETGWYHAAPTAPGPHLVICTAPGHQPSVGRIVADDTPVRHDVVVGPVTGVSVGP</sequence>
<feature type="transmembrane region" description="Helical" evidence="7">
    <location>
        <begin position="167"/>
        <end position="189"/>
    </location>
</feature>
<dbReference type="InterPro" id="IPR008969">
    <property type="entry name" value="CarboxyPept-like_regulatory"/>
</dbReference>
<dbReference type="Pfam" id="PF07690">
    <property type="entry name" value="MFS_1"/>
    <property type="match status" value="1"/>
</dbReference>
<feature type="transmembrane region" description="Helical" evidence="7">
    <location>
        <begin position="43"/>
        <end position="68"/>
    </location>
</feature>
<dbReference type="InterPro" id="IPR005829">
    <property type="entry name" value="Sugar_transporter_CS"/>
</dbReference>
<evidence type="ECO:0000256" key="7">
    <source>
        <dbReference type="SAM" id="Phobius"/>
    </source>
</evidence>
<name>A0ABV7P7G6_9PSEU</name>
<dbReference type="EMBL" id="JBHRWK010000079">
    <property type="protein sequence ID" value="MFC3455060.1"/>
    <property type="molecule type" value="Genomic_DNA"/>
</dbReference>
<dbReference type="CDD" id="cd17321">
    <property type="entry name" value="MFS_MMR_MDR_like"/>
    <property type="match status" value="1"/>
</dbReference>
<dbReference type="PANTHER" id="PTHR42718">
    <property type="entry name" value="MAJOR FACILITATOR SUPERFAMILY MULTIDRUG TRANSPORTER MFSC"/>
    <property type="match status" value="1"/>
</dbReference>
<keyword evidence="4 7" id="KW-0812">Transmembrane</keyword>
<feature type="transmembrane region" description="Helical" evidence="7">
    <location>
        <begin position="12"/>
        <end position="37"/>
    </location>
</feature>
<dbReference type="SUPFAM" id="SSF103473">
    <property type="entry name" value="MFS general substrate transporter"/>
    <property type="match status" value="1"/>
</dbReference>
<evidence type="ECO:0000256" key="1">
    <source>
        <dbReference type="ARBA" id="ARBA00004651"/>
    </source>
</evidence>
<keyword evidence="5 7" id="KW-1133">Transmembrane helix</keyword>
<evidence type="ECO:0000313" key="10">
    <source>
        <dbReference type="Proteomes" id="UP001595645"/>
    </source>
</evidence>
<dbReference type="Gene3D" id="1.20.1720.10">
    <property type="entry name" value="Multidrug resistance protein D"/>
    <property type="match status" value="1"/>
</dbReference>